<evidence type="ECO:0000256" key="2">
    <source>
        <dbReference type="SAM" id="MobiDB-lite"/>
    </source>
</evidence>
<evidence type="ECO:0000313" key="4">
    <source>
        <dbReference type="Proteomes" id="UP000266841"/>
    </source>
</evidence>
<evidence type="ECO:0000256" key="1">
    <source>
        <dbReference type="SAM" id="Coils"/>
    </source>
</evidence>
<protein>
    <submittedName>
        <fullName evidence="3">Uncharacterized protein</fullName>
    </submittedName>
</protein>
<feature type="region of interest" description="Disordered" evidence="2">
    <location>
        <begin position="453"/>
        <end position="473"/>
    </location>
</feature>
<dbReference type="EMBL" id="AGNL01026184">
    <property type="protein sequence ID" value="EJK58101.1"/>
    <property type="molecule type" value="Genomic_DNA"/>
</dbReference>
<dbReference type="eggNOG" id="ENOG502RWW2">
    <property type="taxonomic scope" value="Eukaryota"/>
</dbReference>
<name>K0SAY1_THAOC</name>
<feature type="region of interest" description="Disordered" evidence="2">
    <location>
        <begin position="1"/>
        <end position="79"/>
    </location>
</feature>
<sequence>MTFSGSDVAARSSGSSAVITDFEHPSATDAGNSSTRGHEFAASTNRPQSPAEASCSIPASDPKQPRRAHSDITQPGTETINGLKRFGSILTKPLRDLQLAEKLNAINLERDEASVEEYQRRLEDQDRLARETREQEEMERVKTDALSACQRVSRRYDVLIKFIQNCPQGTYQEFIEFVLMGGGMATNDGEVDDNYNDLLSEDFYAETSEVRKLWNDNLMTGLPQSASTVEGRNFVPAATSNAQADVSSSLREHTFSERERIKTQIVHMDREMIKQGLGSAVNALSSVGSLALQPLREFQLAERLNAMNLDAEDEETRKEIDLYNRRQEEKRDMEEMMKIKQEAEESCLSATRNHLMHFLAENPHGKYSEWISELHPENAHTGALLEGFEKTIDHRFFVEQSDHRRMWNENLRTNLDAGAKGRAFVHARARQMTDDGQYVDAVDLLSSAVQANEPQVGMASEERRQDADLIAFD</sequence>
<organism evidence="3 4">
    <name type="scientific">Thalassiosira oceanica</name>
    <name type="common">Marine diatom</name>
    <dbReference type="NCBI Taxonomy" id="159749"/>
    <lineage>
        <taxon>Eukaryota</taxon>
        <taxon>Sar</taxon>
        <taxon>Stramenopiles</taxon>
        <taxon>Ochrophyta</taxon>
        <taxon>Bacillariophyta</taxon>
        <taxon>Coscinodiscophyceae</taxon>
        <taxon>Thalassiosirophycidae</taxon>
        <taxon>Thalassiosirales</taxon>
        <taxon>Thalassiosiraceae</taxon>
        <taxon>Thalassiosira</taxon>
    </lineage>
</organism>
<gene>
    <name evidence="3" type="ORF">THAOC_21800</name>
</gene>
<feature type="coiled-coil region" evidence="1">
    <location>
        <begin position="108"/>
        <end position="135"/>
    </location>
</feature>
<keyword evidence="4" id="KW-1185">Reference proteome</keyword>
<dbReference type="AlphaFoldDB" id="K0SAY1"/>
<reference evidence="3 4" key="1">
    <citation type="journal article" date="2012" name="Genome Biol.">
        <title>Genome and low-iron response of an oceanic diatom adapted to chronic iron limitation.</title>
        <authorList>
            <person name="Lommer M."/>
            <person name="Specht M."/>
            <person name="Roy A.S."/>
            <person name="Kraemer L."/>
            <person name="Andreson R."/>
            <person name="Gutowska M.A."/>
            <person name="Wolf J."/>
            <person name="Bergner S.V."/>
            <person name="Schilhabel M.B."/>
            <person name="Klostermeier U.C."/>
            <person name="Beiko R.G."/>
            <person name="Rosenstiel P."/>
            <person name="Hippler M."/>
            <person name="Laroche J."/>
        </authorList>
    </citation>
    <scope>NUCLEOTIDE SEQUENCE [LARGE SCALE GENOMIC DNA]</scope>
    <source>
        <strain evidence="3 4">CCMP1005</strain>
    </source>
</reference>
<comment type="caution">
    <text evidence="3">The sequence shown here is derived from an EMBL/GenBank/DDBJ whole genome shotgun (WGS) entry which is preliminary data.</text>
</comment>
<accession>K0SAY1</accession>
<proteinExistence type="predicted"/>
<keyword evidence="1" id="KW-0175">Coiled coil</keyword>
<dbReference type="OrthoDB" id="49375at2759"/>
<evidence type="ECO:0000313" key="3">
    <source>
        <dbReference type="EMBL" id="EJK58101.1"/>
    </source>
</evidence>
<dbReference type="Proteomes" id="UP000266841">
    <property type="component" value="Unassembled WGS sequence"/>
</dbReference>